<name>A0ABT5NC99_9PSED</name>
<dbReference type="Proteomes" id="UP001148189">
    <property type="component" value="Unassembled WGS sequence"/>
</dbReference>
<keyword evidence="3" id="KW-1185">Reference proteome</keyword>
<feature type="domain" description="YjiS-like" evidence="1">
    <location>
        <begin position="18"/>
        <end position="54"/>
    </location>
</feature>
<gene>
    <name evidence="2" type="ORF">M5G21_13295</name>
</gene>
<evidence type="ECO:0000259" key="1">
    <source>
        <dbReference type="Pfam" id="PF06568"/>
    </source>
</evidence>
<accession>A0ABT5NC99</accession>
<protein>
    <submittedName>
        <fullName evidence="2">DUF1127 domain-containing protein</fullName>
    </submittedName>
</protein>
<dbReference type="EMBL" id="JAMDHD010000021">
    <property type="protein sequence ID" value="MDD0985926.1"/>
    <property type="molecule type" value="Genomic_DNA"/>
</dbReference>
<dbReference type="Pfam" id="PF06568">
    <property type="entry name" value="YjiS-like"/>
    <property type="match status" value="1"/>
</dbReference>
<organism evidence="2 3">
    <name type="scientific">Pseudomonas shahriarae</name>
    <dbReference type="NCBI Taxonomy" id="2745512"/>
    <lineage>
        <taxon>Bacteria</taxon>
        <taxon>Pseudomonadati</taxon>
        <taxon>Pseudomonadota</taxon>
        <taxon>Gammaproteobacteria</taxon>
        <taxon>Pseudomonadales</taxon>
        <taxon>Pseudomonadaceae</taxon>
        <taxon>Pseudomonas</taxon>
    </lineage>
</organism>
<sequence>MKGQRGYVLLVKRPLAGVFQRVCRWYAVQRERQVLAEMSDDSLKDIGLTRADVEHERHRSVWNDPLGK</sequence>
<evidence type="ECO:0000313" key="3">
    <source>
        <dbReference type="Proteomes" id="UP001148189"/>
    </source>
</evidence>
<proteinExistence type="predicted"/>
<dbReference type="InterPro" id="IPR009506">
    <property type="entry name" value="YjiS-like"/>
</dbReference>
<dbReference type="RefSeq" id="WP_057444696.1">
    <property type="nucleotide sequence ID" value="NZ_JAMDGV010000007.1"/>
</dbReference>
<comment type="caution">
    <text evidence="2">The sequence shown here is derived from an EMBL/GenBank/DDBJ whole genome shotgun (WGS) entry which is preliminary data.</text>
</comment>
<evidence type="ECO:0000313" key="2">
    <source>
        <dbReference type="EMBL" id="MDD0985926.1"/>
    </source>
</evidence>
<reference evidence="2" key="1">
    <citation type="submission" date="2022-05" db="EMBL/GenBank/DDBJ databases">
        <title>Novel Pseudomonas spp. Isolated from a Rainbow Trout Aquaculture Facility.</title>
        <authorList>
            <person name="Testerman T."/>
            <person name="Graf J."/>
        </authorList>
    </citation>
    <scope>NUCLEOTIDE SEQUENCE</scope>
    <source>
        <strain evidence="2">ID1050</strain>
    </source>
</reference>